<evidence type="ECO:0000313" key="2">
    <source>
        <dbReference type="EMBL" id="AMD18918.1"/>
    </source>
</evidence>
<accession>A0A109UWM1</accession>
<protein>
    <submittedName>
        <fullName evidence="2">HBR017Wp</fullName>
    </submittedName>
</protein>
<feature type="region of interest" description="Disordered" evidence="1">
    <location>
        <begin position="429"/>
        <end position="492"/>
    </location>
</feature>
<sequence length="512" mass="59072">MTATHQTSENENTSAVVYQYITDDGFMVPRFNLNLYQLAPYLDHDWLDQGRGELMKLINTLKGQLTQEIYSLIKTNMLTTQSLLNCCDKVTVATVENKYVLLQRRYSVENGCVVDHKREDLPVVEPDNVFDTIIAAHLINDHLPWRKIHHHIKKLFANITRDFTNLAVLYCSHCNSDRNIKRFLRYKHYNINEKIMPLERCHIEVFAPFNDDGTEKIEGKYSHVLYCRDYHSRFVWMLPLEGITLRDLVPAVTTLLCTMIRIPIFIETATLDRQDMFDLLEHIAKKYKLKIGLGINSGTDFQRNGVTRAKSLFAEYKDECKDDWNICLRLIINRLNQVYSDRARGIPSDLLCNQVSNIAQRFKLKQRKIIDELFADNVVQFKEGGGMIYLETQNSIPIDDNMESENEASSSSATVGRIDYTLQEKRKFHEADAKADNEATRESIKKRNKNNDENKAASPTEQYDDLTLSSPPRETINGVNYEASQLQGPGSSFLKNVSVERELKHDESLVDL</sequence>
<dbReference type="EMBL" id="CP014242">
    <property type="protein sequence ID" value="AMD18918.1"/>
    <property type="molecule type" value="Genomic_DNA"/>
</dbReference>
<keyword evidence="3" id="KW-1185">Reference proteome</keyword>
<gene>
    <name evidence="2" type="ORF">AW171_hschr2446</name>
</gene>
<dbReference type="AlphaFoldDB" id="A0A109UWM1"/>
<organism evidence="2 3">
    <name type="scientific">Eremothecium sinecaudum</name>
    <dbReference type="NCBI Taxonomy" id="45286"/>
    <lineage>
        <taxon>Eukaryota</taxon>
        <taxon>Fungi</taxon>
        <taxon>Dikarya</taxon>
        <taxon>Ascomycota</taxon>
        <taxon>Saccharomycotina</taxon>
        <taxon>Saccharomycetes</taxon>
        <taxon>Saccharomycetales</taxon>
        <taxon>Saccharomycetaceae</taxon>
        <taxon>Eremothecium</taxon>
    </lineage>
</organism>
<proteinExistence type="predicted"/>
<feature type="compositionally biased region" description="Basic and acidic residues" evidence="1">
    <location>
        <begin position="429"/>
        <end position="455"/>
    </location>
</feature>
<dbReference type="GeneID" id="28722107"/>
<dbReference type="OrthoDB" id="3863715at2759"/>
<feature type="compositionally biased region" description="Polar residues" evidence="1">
    <location>
        <begin position="457"/>
        <end position="472"/>
    </location>
</feature>
<dbReference type="STRING" id="45286.A0A109UWM1"/>
<name>A0A109UWM1_9SACH</name>
<dbReference type="Proteomes" id="UP000243052">
    <property type="component" value="Chromosome ii"/>
</dbReference>
<evidence type="ECO:0000313" key="3">
    <source>
        <dbReference type="Proteomes" id="UP000243052"/>
    </source>
</evidence>
<evidence type="ECO:0000256" key="1">
    <source>
        <dbReference type="SAM" id="MobiDB-lite"/>
    </source>
</evidence>
<feature type="compositionally biased region" description="Polar residues" evidence="1">
    <location>
        <begin position="482"/>
        <end position="492"/>
    </location>
</feature>
<reference evidence="2 3" key="1">
    <citation type="submission" date="2016-01" db="EMBL/GenBank/DDBJ databases">
        <title>Genome sequence of the yeast Holleya sinecauda.</title>
        <authorList>
            <person name="Dietrich F.S."/>
        </authorList>
    </citation>
    <scope>NUCLEOTIDE SEQUENCE [LARGE SCALE GENOMIC DNA]</scope>
    <source>
        <strain evidence="2 3">ATCC 58844</strain>
    </source>
</reference>
<dbReference type="RefSeq" id="XP_017985914.1">
    <property type="nucleotide sequence ID" value="XM_018130425.1"/>
</dbReference>